<dbReference type="VEuPathDB" id="FungiDB:A1O7_06283"/>
<feature type="compositionally biased region" description="Acidic residues" evidence="1">
    <location>
        <begin position="782"/>
        <end position="791"/>
    </location>
</feature>
<feature type="compositionally biased region" description="Basic residues" evidence="1">
    <location>
        <begin position="949"/>
        <end position="966"/>
    </location>
</feature>
<dbReference type="RefSeq" id="XP_007758476.1">
    <property type="nucleotide sequence ID" value="XM_007760286.1"/>
</dbReference>
<protein>
    <submittedName>
        <fullName evidence="2">Uncharacterized protein</fullName>
    </submittedName>
</protein>
<feature type="region of interest" description="Disordered" evidence="1">
    <location>
        <begin position="271"/>
        <end position="323"/>
    </location>
</feature>
<gene>
    <name evidence="2" type="ORF">A1O7_06283</name>
</gene>
<reference evidence="2 3" key="1">
    <citation type="submission" date="2013-03" db="EMBL/GenBank/DDBJ databases">
        <title>The Genome Sequence of Cladophialophora yegresii CBS 114405.</title>
        <authorList>
            <consortium name="The Broad Institute Genomics Platform"/>
            <person name="Cuomo C."/>
            <person name="de Hoog S."/>
            <person name="Gorbushina A."/>
            <person name="Walker B."/>
            <person name="Young S.K."/>
            <person name="Zeng Q."/>
            <person name="Gargeya S."/>
            <person name="Fitzgerald M."/>
            <person name="Haas B."/>
            <person name="Abouelleil A."/>
            <person name="Allen A.W."/>
            <person name="Alvarado L."/>
            <person name="Arachchi H.M."/>
            <person name="Berlin A.M."/>
            <person name="Chapman S.B."/>
            <person name="Gainer-Dewar J."/>
            <person name="Goldberg J."/>
            <person name="Griggs A."/>
            <person name="Gujja S."/>
            <person name="Hansen M."/>
            <person name="Howarth C."/>
            <person name="Imamovic A."/>
            <person name="Ireland A."/>
            <person name="Larimer J."/>
            <person name="McCowan C."/>
            <person name="Murphy C."/>
            <person name="Pearson M."/>
            <person name="Poon T.W."/>
            <person name="Priest M."/>
            <person name="Roberts A."/>
            <person name="Saif S."/>
            <person name="Shea T."/>
            <person name="Sisk P."/>
            <person name="Sykes S."/>
            <person name="Wortman J."/>
            <person name="Nusbaum C."/>
            <person name="Birren B."/>
        </authorList>
    </citation>
    <scope>NUCLEOTIDE SEQUENCE [LARGE SCALE GENOMIC DNA]</scope>
    <source>
        <strain evidence="2 3">CBS 114405</strain>
    </source>
</reference>
<dbReference type="HOGENOM" id="CLU_012996_0_0_1"/>
<dbReference type="EMBL" id="AMGW01000004">
    <property type="protein sequence ID" value="EXJ58853.1"/>
    <property type="molecule type" value="Genomic_DNA"/>
</dbReference>
<feature type="region of interest" description="Disordered" evidence="1">
    <location>
        <begin position="496"/>
        <end position="520"/>
    </location>
</feature>
<sequence length="966" mass="105121">MPSKYSHGVVLATYSSRGIISSPNDEQLDYLRSFRLDSPTPTIDQPGFAASGRAPLAPPIDTHGPSPPASNRTSKSWRNRSRPVSMSETIGLQSRNGAANDYQTLGGPHDIALRRRSRTLIVDSDEDDVEDDFRSQKVLGCAPTSPAASAPKGARLSFPFRLASPTLSPMRQPQSSPGTCGRPAGTGVGFTQLVRKNVQSLPTQKYELESDQGDQARSPRPRSLVLHTSSVSRSEDFAEPLLSIQEFLGFPAHLKQQELVAVGELGAPSREQASASTLGTASPTPGVGGVPPDLSASPTSPSHRRGHVAFTDTSDDEDDGNVRSEHHLEPFVEAKSFSALETQNGAHRHAILDLTEEEPLDTNGKLHTVPRPATPDEDATPLPSSNQQDGSIEEAYFGRSDDGNEGPMLCLEVQPGRVDPVRHDDKAAPQNSAVLVPNQDRLNTHVADTPVEPDFSHFLDGEELGDPMDGPLIDGYLKDRSYQAADKDILSHEVIPNVSVSSSPHSTRSDNDRAPEPSTPVRQRMVSFGSREHNATITVGRATCATGETGPLPPAGSTTSPPLGREKYIQKLKSEEEMRMQNPTPIPSPAAYKARHKLTGSQSSRATQTSIALSNIGMPSVVRSPQQKKQKQKQKQVDASPKPKSPRPSNTRQKTDPVEKSRRWWRDSHSRPASYSNPANPSGDASAVAARIHGGDESSHIRTLPTARLYADLSSEFESPPTSVTPRSQTANRRSQPATPRRNLMIAFDDISVDHSIESEPDLSVSYADDLDDLAKRAPQGPEDDEEEEEREGYHSAPDSDSNLDAALPPPDISRHPPLDRDSPHSTRTRPEPHRSLSSPTSRSWRAKLKTTRKTKRKPMSKPEAEPQPVSTSISTPDDRSTDIVLRFLDPDQRPRSSSGLGPRRQRPHAVRANTDVGAGTGPTGPGKTTGIARLEAIMERAEEEARANRKKKGMSGLWRRFKRRT</sequence>
<feature type="compositionally biased region" description="Basic and acidic residues" evidence="1">
    <location>
        <begin position="653"/>
        <end position="670"/>
    </location>
</feature>
<feature type="compositionally biased region" description="Polar residues" evidence="1">
    <location>
        <begin position="671"/>
        <end position="680"/>
    </location>
</feature>
<feature type="region of interest" description="Disordered" evidence="1">
    <location>
        <begin position="201"/>
        <end position="227"/>
    </location>
</feature>
<feature type="compositionally biased region" description="Polar residues" evidence="1">
    <location>
        <begin position="271"/>
        <end position="283"/>
    </location>
</feature>
<evidence type="ECO:0000256" key="1">
    <source>
        <dbReference type="SAM" id="MobiDB-lite"/>
    </source>
</evidence>
<dbReference type="AlphaFoldDB" id="W9VTI6"/>
<accession>W9VTI6</accession>
<feature type="compositionally biased region" description="Polar residues" evidence="1">
    <location>
        <begin position="716"/>
        <end position="738"/>
    </location>
</feature>
<evidence type="ECO:0000313" key="3">
    <source>
        <dbReference type="Proteomes" id="UP000019473"/>
    </source>
</evidence>
<feature type="compositionally biased region" description="Low complexity" evidence="1">
    <location>
        <begin position="926"/>
        <end position="936"/>
    </location>
</feature>
<feature type="compositionally biased region" description="Basic and acidic residues" evidence="1">
    <location>
        <begin position="564"/>
        <end position="579"/>
    </location>
</feature>
<proteinExistence type="predicted"/>
<feature type="region of interest" description="Disordered" evidence="1">
    <location>
        <begin position="36"/>
        <end position="105"/>
    </location>
</feature>
<evidence type="ECO:0000313" key="2">
    <source>
        <dbReference type="EMBL" id="EXJ58853.1"/>
    </source>
</evidence>
<feature type="compositionally biased region" description="Polar residues" evidence="1">
    <location>
        <begin position="82"/>
        <end position="103"/>
    </location>
</feature>
<feature type="region of interest" description="Disordered" evidence="1">
    <location>
        <begin position="354"/>
        <end position="407"/>
    </location>
</feature>
<comment type="caution">
    <text evidence="2">The sequence shown here is derived from an EMBL/GenBank/DDBJ whole genome shotgun (WGS) entry which is preliminary data.</text>
</comment>
<dbReference type="Proteomes" id="UP000019473">
    <property type="component" value="Unassembled WGS sequence"/>
</dbReference>
<feature type="compositionally biased region" description="Basic and acidic residues" evidence="1">
    <location>
        <begin position="937"/>
        <end position="948"/>
    </location>
</feature>
<dbReference type="OrthoDB" id="4160695at2759"/>
<feature type="region of interest" description="Disordered" evidence="1">
    <location>
        <begin position="760"/>
        <end position="966"/>
    </location>
</feature>
<keyword evidence="3" id="KW-1185">Reference proteome</keyword>
<feature type="compositionally biased region" description="Basic and acidic residues" evidence="1">
    <location>
        <begin position="813"/>
        <end position="835"/>
    </location>
</feature>
<feature type="compositionally biased region" description="Basic residues" evidence="1">
    <location>
        <begin position="845"/>
        <end position="860"/>
    </location>
</feature>
<feature type="compositionally biased region" description="Polar residues" evidence="1">
    <location>
        <begin position="599"/>
        <end position="613"/>
    </location>
</feature>
<feature type="region of interest" description="Disordered" evidence="1">
    <location>
        <begin position="543"/>
        <end position="743"/>
    </location>
</feature>
<dbReference type="GeneID" id="19180861"/>
<name>W9VTI6_9EURO</name>
<organism evidence="2 3">
    <name type="scientific">Cladophialophora yegresii CBS 114405</name>
    <dbReference type="NCBI Taxonomy" id="1182544"/>
    <lineage>
        <taxon>Eukaryota</taxon>
        <taxon>Fungi</taxon>
        <taxon>Dikarya</taxon>
        <taxon>Ascomycota</taxon>
        <taxon>Pezizomycotina</taxon>
        <taxon>Eurotiomycetes</taxon>
        <taxon>Chaetothyriomycetidae</taxon>
        <taxon>Chaetothyriales</taxon>
        <taxon>Herpotrichiellaceae</taxon>
        <taxon>Cladophialophora</taxon>
    </lineage>
</organism>